<evidence type="ECO:0000256" key="2">
    <source>
        <dbReference type="ARBA" id="ARBA00022737"/>
    </source>
</evidence>
<dbReference type="AlphaFoldDB" id="A0A087R5R5"/>
<evidence type="ECO:0000256" key="7">
    <source>
        <dbReference type="PROSITE-ProRule" id="PRU00023"/>
    </source>
</evidence>
<dbReference type="STRING" id="9233.A0A087R5R5"/>
<evidence type="ECO:0000313" key="10">
    <source>
        <dbReference type="Proteomes" id="UP000053286"/>
    </source>
</evidence>
<dbReference type="GO" id="GO:0045944">
    <property type="term" value="P:positive regulation of transcription by RNA polymerase II"/>
    <property type="evidence" value="ECO:0007669"/>
    <property type="project" value="TreeGrafter"/>
</dbReference>
<dbReference type="FunFam" id="1.25.40.20:FF:000025">
    <property type="entry name" value="GA-binding protein subunit beta-1 isoform X1"/>
    <property type="match status" value="1"/>
</dbReference>
<feature type="non-terminal residue" evidence="9">
    <location>
        <position position="389"/>
    </location>
</feature>
<dbReference type="PANTHER" id="PTHR24193:SF86">
    <property type="entry name" value="GA-BINDING PROTEIN SUBUNIT BETA-2"/>
    <property type="match status" value="1"/>
</dbReference>
<keyword evidence="6" id="KW-0539">Nucleus</keyword>
<evidence type="ECO:0000313" key="9">
    <source>
        <dbReference type="EMBL" id="KFM08819.1"/>
    </source>
</evidence>
<dbReference type="PROSITE" id="PS50088">
    <property type="entry name" value="ANK_REPEAT"/>
    <property type="match status" value="3"/>
</dbReference>
<keyword evidence="4 7" id="KW-0040">ANK repeat</keyword>
<dbReference type="Proteomes" id="UP000053286">
    <property type="component" value="Unassembled WGS sequence"/>
</dbReference>
<evidence type="ECO:0000256" key="8">
    <source>
        <dbReference type="SAM" id="MobiDB-lite"/>
    </source>
</evidence>
<dbReference type="Gene3D" id="1.25.40.20">
    <property type="entry name" value="Ankyrin repeat-containing domain"/>
    <property type="match status" value="1"/>
</dbReference>
<evidence type="ECO:0000256" key="3">
    <source>
        <dbReference type="ARBA" id="ARBA00023015"/>
    </source>
</evidence>
<dbReference type="PRINTS" id="PR01415">
    <property type="entry name" value="ANKYRIN"/>
</dbReference>
<evidence type="ECO:0000256" key="4">
    <source>
        <dbReference type="ARBA" id="ARBA00023043"/>
    </source>
</evidence>
<evidence type="ECO:0000256" key="6">
    <source>
        <dbReference type="ARBA" id="ARBA00023242"/>
    </source>
</evidence>
<comment type="subcellular location">
    <subcellularLocation>
        <location evidence="1">Nucleus</location>
    </subcellularLocation>
</comment>
<feature type="repeat" description="ANK" evidence="7">
    <location>
        <begin position="70"/>
        <end position="102"/>
    </location>
</feature>
<dbReference type="PANTHER" id="PTHR24193">
    <property type="entry name" value="ANKYRIN REPEAT PROTEIN"/>
    <property type="match status" value="1"/>
</dbReference>
<dbReference type="SUPFAM" id="SSF48403">
    <property type="entry name" value="Ankyrin repeat"/>
    <property type="match status" value="1"/>
</dbReference>
<reference evidence="9 10" key="1">
    <citation type="submission" date="2014-04" db="EMBL/GenBank/DDBJ databases">
        <title>Genome evolution of avian class.</title>
        <authorList>
            <person name="Zhang G."/>
            <person name="Li C."/>
        </authorList>
    </citation>
    <scope>NUCLEOTIDE SEQUENCE [LARGE SCALE GENOMIC DNA]</scope>
    <source>
        <strain evidence="9">BGI_AS27</strain>
    </source>
</reference>
<dbReference type="Pfam" id="PF12796">
    <property type="entry name" value="Ank_2"/>
    <property type="match status" value="1"/>
</dbReference>
<feature type="repeat" description="ANK" evidence="7">
    <location>
        <begin position="103"/>
        <end position="135"/>
    </location>
</feature>
<dbReference type="SMART" id="SM00248">
    <property type="entry name" value="ANK"/>
    <property type="match status" value="4"/>
</dbReference>
<dbReference type="InterPro" id="IPR036770">
    <property type="entry name" value="Ankyrin_rpt-contain_sf"/>
</dbReference>
<dbReference type="PROSITE" id="PS50297">
    <property type="entry name" value="ANK_REP_REGION"/>
    <property type="match status" value="3"/>
</dbReference>
<keyword evidence="5" id="KW-0804">Transcription</keyword>
<sequence length="389" mass="42626">MSLVDLGKRLLEAARKGEDDEVRKLMASGAPFTTDWLGTSPLHLAAQYGHYSTAEVLLRAGVSRDARTKVDRTPLHMAAADGHTHIVELLIRNGADVNAKDMLKMTALHWATEHNHRDVVELLIKYGADVHAFSKFDKSAFDIALDKNNPETLVMLQEAMQNQVNTHPERTDPITNTVTLTSPFILAPGEVLNLASDSHVSTVQFSNSTTSVLATLAALAEVSAPLSNSNRDTGKAEEIVEANSVDSAIQQVVGSGGQRVIAIVTDGVPLGQLQTAIPTSGLSQPFILTMQDGQQVLTVPAGQVAEETVIEDRDDAEEEEKPLAKKQKVEQNVDDSKEDKDSVEREVLQQQLQEANRKAQEYRSQLIKKEQEAEEYRLKLAAMVRQQPN</sequence>
<feature type="region of interest" description="Disordered" evidence="8">
    <location>
        <begin position="312"/>
        <end position="363"/>
    </location>
</feature>
<name>A0A087R5R5_APTFO</name>
<protein>
    <submittedName>
        <fullName evidence="9">GA-binding protein subunit beta-2</fullName>
    </submittedName>
</protein>
<evidence type="ECO:0000256" key="1">
    <source>
        <dbReference type="ARBA" id="ARBA00004123"/>
    </source>
</evidence>
<keyword evidence="3" id="KW-0805">Transcription regulation</keyword>
<accession>A0A087R5R5</accession>
<dbReference type="EMBL" id="KL226132">
    <property type="protein sequence ID" value="KFM08819.1"/>
    <property type="molecule type" value="Genomic_DNA"/>
</dbReference>
<gene>
    <name evidence="9" type="ORF">AS27_07620</name>
</gene>
<evidence type="ECO:0000256" key="5">
    <source>
        <dbReference type="ARBA" id="ARBA00023163"/>
    </source>
</evidence>
<keyword evidence="2" id="KW-0677">Repeat</keyword>
<keyword evidence="10" id="KW-1185">Reference proteome</keyword>
<proteinExistence type="predicted"/>
<feature type="repeat" description="ANK" evidence="7">
    <location>
        <begin position="37"/>
        <end position="69"/>
    </location>
</feature>
<dbReference type="GO" id="GO:0000976">
    <property type="term" value="F:transcription cis-regulatory region binding"/>
    <property type="evidence" value="ECO:0007669"/>
    <property type="project" value="TreeGrafter"/>
</dbReference>
<dbReference type="GO" id="GO:0005634">
    <property type="term" value="C:nucleus"/>
    <property type="evidence" value="ECO:0007669"/>
    <property type="project" value="UniProtKB-SubCell"/>
</dbReference>
<organism evidence="9 10">
    <name type="scientific">Aptenodytes forsteri</name>
    <name type="common">Emperor penguin</name>
    <dbReference type="NCBI Taxonomy" id="9233"/>
    <lineage>
        <taxon>Eukaryota</taxon>
        <taxon>Metazoa</taxon>
        <taxon>Chordata</taxon>
        <taxon>Craniata</taxon>
        <taxon>Vertebrata</taxon>
        <taxon>Euteleostomi</taxon>
        <taxon>Archelosauria</taxon>
        <taxon>Archosauria</taxon>
        <taxon>Dinosauria</taxon>
        <taxon>Saurischia</taxon>
        <taxon>Theropoda</taxon>
        <taxon>Coelurosauria</taxon>
        <taxon>Aves</taxon>
        <taxon>Neognathae</taxon>
        <taxon>Neoaves</taxon>
        <taxon>Aequornithes</taxon>
        <taxon>Sphenisciformes</taxon>
        <taxon>Spheniscidae</taxon>
        <taxon>Aptenodytes</taxon>
    </lineage>
</organism>
<dbReference type="InterPro" id="IPR002110">
    <property type="entry name" value="Ankyrin_rpt"/>
</dbReference>
<dbReference type="InterPro" id="IPR050663">
    <property type="entry name" value="Ankyrin-SOCS_Box"/>
</dbReference>
<feature type="compositionally biased region" description="Basic and acidic residues" evidence="8">
    <location>
        <begin position="321"/>
        <end position="347"/>
    </location>
</feature>